<dbReference type="EMBL" id="LYPA01000016">
    <property type="protein sequence ID" value="OBR69537.1"/>
    <property type="molecule type" value="Genomic_DNA"/>
</dbReference>
<feature type="transmembrane region" description="Helical" evidence="2">
    <location>
        <begin position="161"/>
        <end position="182"/>
    </location>
</feature>
<keyword evidence="5" id="KW-1185">Reference proteome</keyword>
<dbReference type="RefSeq" id="WP_068678468.1">
    <property type="nucleotide sequence ID" value="NZ_LYPA01000016.1"/>
</dbReference>
<feature type="region of interest" description="Disordered" evidence="1">
    <location>
        <begin position="450"/>
        <end position="489"/>
    </location>
</feature>
<dbReference type="Pfam" id="PF13349">
    <property type="entry name" value="DUF4097"/>
    <property type="match status" value="1"/>
</dbReference>
<feature type="region of interest" description="Disordered" evidence="1">
    <location>
        <begin position="373"/>
        <end position="427"/>
    </location>
</feature>
<dbReference type="AlphaFoldDB" id="A0A1A5YV84"/>
<feature type="transmembrane region" description="Helical" evidence="2">
    <location>
        <begin position="60"/>
        <end position="84"/>
    </location>
</feature>
<dbReference type="Proteomes" id="UP000092024">
    <property type="component" value="Unassembled WGS sequence"/>
</dbReference>
<feature type="compositionally biased region" description="Acidic residues" evidence="1">
    <location>
        <begin position="466"/>
        <end position="487"/>
    </location>
</feature>
<feature type="domain" description="DUF4097" evidence="3">
    <location>
        <begin position="557"/>
        <end position="685"/>
    </location>
</feature>
<feature type="compositionally biased region" description="Basic and acidic residues" evidence="1">
    <location>
        <begin position="395"/>
        <end position="407"/>
    </location>
</feature>
<gene>
    <name evidence="4" type="ORF">A7K91_17700</name>
</gene>
<keyword evidence="2" id="KW-0472">Membrane</keyword>
<feature type="transmembrane region" description="Helical" evidence="2">
    <location>
        <begin position="194"/>
        <end position="214"/>
    </location>
</feature>
<feature type="compositionally biased region" description="Polar residues" evidence="1">
    <location>
        <begin position="450"/>
        <end position="461"/>
    </location>
</feature>
<evidence type="ECO:0000313" key="5">
    <source>
        <dbReference type="Proteomes" id="UP000092024"/>
    </source>
</evidence>
<feature type="transmembrane region" description="Helical" evidence="2">
    <location>
        <begin position="12"/>
        <end position="29"/>
    </location>
</feature>
<feature type="transmembrane region" description="Helical" evidence="2">
    <location>
        <begin position="96"/>
        <end position="117"/>
    </location>
</feature>
<keyword evidence="2" id="KW-0812">Transmembrane</keyword>
<protein>
    <recommendedName>
        <fullName evidence="3">DUF4097 domain-containing protein</fullName>
    </recommendedName>
</protein>
<evidence type="ECO:0000256" key="2">
    <source>
        <dbReference type="SAM" id="Phobius"/>
    </source>
</evidence>
<organism evidence="4 5">
    <name type="scientific">Paenibacillus oryzae</name>
    <dbReference type="NCBI Taxonomy" id="1844972"/>
    <lineage>
        <taxon>Bacteria</taxon>
        <taxon>Bacillati</taxon>
        <taxon>Bacillota</taxon>
        <taxon>Bacilli</taxon>
        <taxon>Bacillales</taxon>
        <taxon>Paenibacillaceae</taxon>
        <taxon>Paenibacillus</taxon>
    </lineage>
</organism>
<dbReference type="InterPro" id="IPR025164">
    <property type="entry name" value="Toastrack_DUF4097"/>
</dbReference>
<evidence type="ECO:0000313" key="4">
    <source>
        <dbReference type="EMBL" id="OBR69537.1"/>
    </source>
</evidence>
<sequence length="699" mass="74610">MTKLGDQGWKRSLLTAVLAFLVPGLGHLFNGLYARGFLLMAGLLLDYVAIFRLADEDGGRHLLLIVYLCLLLPVFYFISVYDSLQRKDYEAKEPKALRPIQGLLLALTGLVMMALLKPPPLLQPWLNELAEYAVGPLLLLLSGFLALRARSREGDGIVYKLGRVTAALLILTVGFLLLWDLLRGRNDIALLKDWWPLLFVLLGIEMTLCSFVFRQKFNRRRLDAKGISAALVVAVTAFSVTQYADFPVRWLDQFNVDLSGAMSYSDEQGFQFERNVIKVPLDPSISSISIQNPNGDVKIRNSSAASEIEIYSTIWVDVEQQGEADAIAAGSVVGITPGKEVVVEGRGKAYGPSGSRLPRINLEIVLPVIEAAGNPDSNFNRGSGREPELGPGDVRAGELPEAERELETEQSAASLPEASELTNLDSTAIGESDGVDIMNVTPTMEETLAMGQTSPVDQTETPPADGNEEELPEQSNEDGAPEGDEALPPESARMLPKVSLSIEISNGGVDIAGLEFLGGTRIAAGSGMVSIADITGPVSAKVTDGGIKAAGINGESIFEVKNGAIEGSNIKGGAMYAATTNGNVLLSTIGSDLVAETKNGAIEIQDAEAGIKADTLNGSITIGSGTVGGNWDLDSSVGEINLTLPDTGDYSLYGSVTFGKISTELPFEQIRKTIRGTIGGGTFRIHINATNSISIRSRQ</sequence>
<feature type="transmembrane region" description="Helical" evidence="2">
    <location>
        <begin position="226"/>
        <end position="244"/>
    </location>
</feature>
<comment type="caution">
    <text evidence="4">The sequence shown here is derived from an EMBL/GenBank/DDBJ whole genome shotgun (WGS) entry which is preliminary data.</text>
</comment>
<reference evidence="4 5" key="1">
    <citation type="submission" date="2016-05" db="EMBL/GenBank/DDBJ databases">
        <title>Paenibacillus oryzae. sp. nov., isolated from the rice root.</title>
        <authorList>
            <person name="Zhang J."/>
            <person name="Zhang X."/>
        </authorList>
    </citation>
    <scope>NUCLEOTIDE SEQUENCE [LARGE SCALE GENOMIC DNA]</scope>
    <source>
        <strain evidence="4 5">1DrF-4</strain>
    </source>
</reference>
<proteinExistence type="predicted"/>
<accession>A0A1A5YV84</accession>
<dbReference type="OrthoDB" id="2640165at2"/>
<keyword evidence="2" id="KW-1133">Transmembrane helix</keyword>
<name>A0A1A5YV84_9BACL</name>
<dbReference type="STRING" id="1844972.A7K91_17700"/>
<evidence type="ECO:0000259" key="3">
    <source>
        <dbReference type="Pfam" id="PF13349"/>
    </source>
</evidence>
<evidence type="ECO:0000256" key="1">
    <source>
        <dbReference type="SAM" id="MobiDB-lite"/>
    </source>
</evidence>
<feature type="transmembrane region" description="Helical" evidence="2">
    <location>
        <begin position="129"/>
        <end position="149"/>
    </location>
</feature>